<evidence type="ECO:0000256" key="2">
    <source>
        <dbReference type="ARBA" id="ARBA00022692"/>
    </source>
</evidence>
<dbReference type="InterPro" id="IPR036286">
    <property type="entry name" value="LexA/Signal_pep-like_sf"/>
</dbReference>
<proteinExistence type="predicted"/>
<keyword evidence="4 6" id="KW-0472">Membrane</keyword>
<dbReference type="AlphaFoldDB" id="A0A238XIU7"/>
<gene>
    <name evidence="7" type="ORF">SAMN06264855_1186</name>
</gene>
<evidence type="ECO:0000256" key="3">
    <source>
        <dbReference type="ARBA" id="ARBA00022989"/>
    </source>
</evidence>
<dbReference type="PANTHER" id="PTHR10806">
    <property type="entry name" value="SIGNAL PEPTIDASE COMPLEX CATALYTIC SUBUNIT SEC11"/>
    <property type="match status" value="1"/>
</dbReference>
<dbReference type="Proteomes" id="UP000198397">
    <property type="component" value="Unassembled WGS sequence"/>
</dbReference>
<evidence type="ECO:0000256" key="6">
    <source>
        <dbReference type="SAM" id="Phobius"/>
    </source>
</evidence>
<evidence type="ECO:0000256" key="4">
    <source>
        <dbReference type="ARBA" id="ARBA00023136"/>
    </source>
</evidence>
<dbReference type="GO" id="GO:0016020">
    <property type="term" value="C:membrane"/>
    <property type="evidence" value="ECO:0007669"/>
    <property type="project" value="UniProtKB-SubCell"/>
</dbReference>
<evidence type="ECO:0000313" key="7">
    <source>
        <dbReference type="EMBL" id="SNR58244.1"/>
    </source>
</evidence>
<protein>
    <submittedName>
        <fullName evidence="7">Signal peptidase, endoplasmic reticulum-type</fullName>
    </submittedName>
</protein>
<evidence type="ECO:0000313" key="8">
    <source>
        <dbReference type="Proteomes" id="UP000198397"/>
    </source>
</evidence>
<dbReference type="InterPro" id="IPR001733">
    <property type="entry name" value="Peptidase_S26B"/>
</dbReference>
<reference evidence="7 8" key="1">
    <citation type="submission" date="2017-06" db="EMBL/GenBank/DDBJ databases">
        <authorList>
            <person name="Kim H.J."/>
            <person name="Triplett B.A."/>
        </authorList>
    </citation>
    <scope>NUCLEOTIDE SEQUENCE [LARGE SCALE GENOMIC DNA]</scope>
    <source>
        <strain evidence="7 8">DSM 8800</strain>
    </source>
</reference>
<comment type="subcellular location">
    <subcellularLocation>
        <location evidence="1">Membrane</location>
    </subcellularLocation>
</comment>
<dbReference type="GO" id="GO:0004252">
    <property type="term" value="F:serine-type endopeptidase activity"/>
    <property type="evidence" value="ECO:0007669"/>
    <property type="project" value="InterPro"/>
</dbReference>
<feature type="compositionally biased region" description="Acidic residues" evidence="5">
    <location>
        <begin position="10"/>
        <end position="21"/>
    </location>
</feature>
<name>A0A238XIU7_HALVU</name>
<feature type="region of interest" description="Disordered" evidence="5">
    <location>
        <begin position="1"/>
        <end position="109"/>
    </location>
</feature>
<accession>A0A238XIU7</accession>
<dbReference type="GO" id="GO:0006465">
    <property type="term" value="P:signal peptide processing"/>
    <property type="evidence" value="ECO:0007669"/>
    <property type="project" value="InterPro"/>
</dbReference>
<feature type="transmembrane region" description="Helical" evidence="6">
    <location>
        <begin position="138"/>
        <end position="158"/>
    </location>
</feature>
<keyword evidence="3 6" id="KW-1133">Transmembrane helix</keyword>
<dbReference type="Gene3D" id="2.10.109.10">
    <property type="entry name" value="Umud Fragment, subunit A"/>
    <property type="match status" value="1"/>
</dbReference>
<dbReference type="PANTHER" id="PTHR10806:SF6">
    <property type="entry name" value="SIGNAL PEPTIDASE COMPLEX CATALYTIC SUBUNIT SEC11"/>
    <property type="match status" value="1"/>
</dbReference>
<dbReference type="RefSeq" id="WP_245809983.1">
    <property type="nucleotide sequence ID" value="NZ_FZNQ01000018.1"/>
</dbReference>
<keyword evidence="8" id="KW-1185">Reference proteome</keyword>
<evidence type="ECO:0000256" key="5">
    <source>
        <dbReference type="SAM" id="MobiDB-lite"/>
    </source>
</evidence>
<evidence type="ECO:0000256" key="1">
    <source>
        <dbReference type="ARBA" id="ARBA00004370"/>
    </source>
</evidence>
<sequence>MDPADRSPADDEAAEGTDGTDPDERSDRSTASPDKHEGTASPDKHEDTASPDKHEDTTAKPGPDQRAERTDVSDRTDVVAGDDGREEPTGSSDSVETIGSDDPKSSERMPVERRRLWERFRHDAEGPLMWFREMLSSALIVLLIGLVLFGLSGVWPPMVAVESGSMEPNLEIGDLVFVTEPGRFAPDAADNDVGVVTYEVGQEADYRSLGSYGSVVIFQPPDRVGSPIIHRAMFHVEEDEDWYDRADEEFHQADNCSELRNCPAPHDGYITLGDNNARYDQVTGLTEPVKAEWVTGVARVRAPYLGYIRLIATGQVAIGDLLPGSLVIDPALERPSPIAQTAPDRTDAGFVSAYQNAVETCAVNGGG</sequence>
<keyword evidence="2 6" id="KW-0812">Transmembrane</keyword>
<dbReference type="InterPro" id="IPR019533">
    <property type="entry name" value="Peptidase_S26"/>
</dbReference>
<organism evidence="7 8">
    <name type="scientific">Halorubrum vacuolatum</name>
    <name type="common">Natronobacterium vacuolatum</name>
    <dbReference type="NCBI Taxonomy" id="63740"/>
    <lineage>
        <taxon>Archaea</taxon>
        <taxon>Methanobacteriati</taxon>
        <taxon>Methanobacteriota</taxon>
        <taxon>Stenosarchaea group</taxon>
        <taxon>Halobacteria</taxon>
        <taxon>Halobacteriales</taxon>
        <taxon>Haloferacaceae</taxon>
        <taxon>Halorubrum</taxon>
    </lineage>
</organism>
<dbReference type="CDD" id="cd06530">
    <property type="entry name" value="S26_SPase_I"/>
    <property type="match status" value="1"/>
</dbReference>
<dbReference type="SUPFAM" id="SSF51306">
    <property type="entry name" value="LexA/Signal peptidase"/>
    <property type="match status" value="1"/>
</dbReference>
<dbReference type="EMBL" id="FZNQ01000018">
    <property type="protein sequence ID" value="SNR58244.1"/>
    <property type="molecule type" value="Genomic_DNA"/>
</dbReference>
<feature type="compositionally biased region" description="Basic and acidic residues" evidence="5">
    <location>
        <begin position="22"/>
        <end position="88"/>
    </location>
</feature>